<dbReference type="SUPFAM" id="SSF52266">
    <property type="entry name" value="SGNH hydrolase"/>
    <property type="match status" value="1"/>
</dbReference>
<feature type="domain" description="SGNH hydrolase-type esterase" evidence="1">
    <location>
        <begin position="52"/>
        <end position="211"/>
    </location>
</feature>
<dbReference type="InterPro" id="IPR036514">
    <property type="entry name" value="SGNH_hydro_sf"/>
</dbReference>
<protein>
    <submittedName>
        <fullName evidence="2">Arylesterase</fullName>
        <ecNumber evidence="2">3.1.1.2</ecNumber>
    </submittedName>
</protein>
<evidence type="ECO:0000259" key="1">
    <source>
        <dbReference type="Pfam" id="PF13472"/>
    </source>
</evidence>
<sequence>MIISAYSGDKKTILSPLYGRFKTLIKRMVSVITFLVFLLQSAYAQDPVRILVLGDSLSSGYGLPVGNSFPELLQQALTNDGLSVTIENAGVAGDTTTGGAARLDWALASKPDAVIIELGANDALRAIDPAITRQNLDMILAELDRLTLPALLTGMKAPPNLGMTYGREFEIIYPDLAEKYQVVFYPFFLEGVAAQPHFNQPDGIHPNRRGVEVVVERILPYVKKLIEKTGHNP</sequence>
<gene>
    <name evidence="2" type="ORF">MNBD_ALPHA04-471</name>
</gene>
<dbReference type="AlphaFoldDB" id="A0A3B0R3H5"/>
<dbReference type="Pfam" id="PF13472">
    <property type="entry name" value="Lipase_GDSL_2"/>
    <property type="match status" value="1"/>
</dbReference>
<dbReference type="CDD" id="cd01822">
    <property type="entry name" value="Lysophospholipase_L1_like"/>
    <property type="match status" value="1"/>
</dbReference>
<dbReference type="GO" id="GO:0004622">
    <property type="term" value="F:phosphatidylcholine lysophospholipase activity"/>
    <property type="evidence" value="ECO:0007669"/>
    <property type="project" value="TreeGrafter"/>
</dbReference>
<dbReference type="EC" id="3.1.1.2" evidence="2"/>
<dbReference type="InterPro" id="IPR013830">
    <property type="entry name" value="SGNH_hydro"/>
</dbReference>
<proteinExistence type="predicted"/>
<dbReference type="Gene3D" id="3.40.50.1110">
    <property type="entry name" value="SGNH hydrolase"/>
    <property type="match status" value="1"/>
</dbReference>
<accession>A0A3B0R3H5</accession>
<keyword evidence="2" id="KW-0378">Hydrolase</keyword>
<reference evidence="2" key="1">
    <citation type="submission" date="2018-06" db="EMBL/GenBank/DDBJ databases">
        <authorList>
            <person name="Zhirakovskaya E."/>
        </authorList>
    </citation>
    <scope>NUCLEOTIDE SEQUENCE</scope>
</reference>
<evidence type="ECO:0000313" key="2">
    <source>
        <dbReference type="EMBL" id="VAV87022.1"/>
    </source>
</evidence>
<dbReference type="PANTHER" id="PTHR30383">
    <property type="entry name" value="THIOESTERASE 1/PROTEASE 1/LYSOPHOSPHOLIPASE L1"/>
    <property type="match status" value="1"/>
</dbReference>
<name>A0A3B0R3H5_9ZZZZ</name>
<dbReference type="PANTHER" id="PTHR30383:SF24">
    <property type="entry name" value="THIOESTERASE 1_PROTEASE 1_LYSOPHOSPHOLIPASE L1"/>
    <property type="match status" value="1"/>
</dbReference>
<organism evidence="2">
    <name type="scientific">hydrothermal vent metagenome</name>
    <dbReference type="NCBI Taxonomy" id="652676"/>
    <lineage>
        <taxon>unclassified sequences</taxon>
        <taxon>metagenomes</taxon>
        <taxon>ecological metagenomes</taxon>
    </lineage>
</organism>
<dbReference type="InterPro" id="IPR051532">
    <property type="entry name" value="Ester_Hydrolysis_Enzymes"/>
</dbReference>
<dbReference type="GO" id="GO:0004064">
    <property type="term" value="F:arylesterase activity"/>
    <property type="evidence" value="ECO:0007669"/>
    <property type="project" value="UniProtKB-EC"/>
</dbReference>
<dbReference type="EMBL" id="UOEF01000004">
    <property type="protein sequence ID" value="VAV87022.1"/>
    <property type="molecule type" value="Genomic_DNA"/>
</dbReference>